<dbReference type="InterPro" id="IPR002491">
    <property type="entry name" value="ABC_transptr_periplasmic_BD"/>
</dbReference>
<dbReference type="GO" id="GO:1901678">
    <property type="term" value="P:iron coordination entity transport"/>
    <property type="evidence" value="ECO:0007669"/>
    <property type="project" value="UniProtKB-ARBA"/>
</dbReference>
<comment type="subcellular location">
    <subcellularLocation>
        <location evidence="1">Cell envelope</location>
    </subcellularLocation>
</comment>
<geneLocation type="plasmid" evidence="7 8">
    <name>pDEIPE01</name>
</geneLocation>
<dbReference type="AlphaFoldDB" id="L0A7V5"/>
<dbReference type="PANTHER" id="PTHR30532:SF28">
    <property type="entry name" value="PETROBACTIN-BINDING PROTEIN YCLQ"/>
    <property type="match status" value="1"/>
</dbReference>
<accession>L0A7V5</accession>
<dbReference type="OrthoDB" id="61776at2"/>
<dbReference type="EMBL" id="CP003383">
    <property type="protein sequence ID" value="AFZ69267.1"/>
    <property type="molecule type" value="Genomic_DNA"/>
</dbReference>
<evidence type="ECO:0000256" key="1">
    <source>
        <dbReference type="ARBA" id="ARBA00004196"/>
    </source>
</evidence>
<gene>
    <name evidence="7" type="ordered locus">Deipe_3847</name>
</gene>
<feature type="signal peptide" evidence="5">
    <location>
        <begin position="1"/>
        <end position="22"/>
    </location>
</feature>
<dbReference type="SUPFAM" id="SSF53807">
    <property type="entry name" value="Helical backbone' metal receptor"/>
    <property type="match status" value="1"/>
</dbReference>
<reference evidence="8" key="1">
    <citation type="submission" date="2012-03" db="EMBL/GenBank/DDBJ databases">
        <title>Complete sequence of plasmid 1 of Deinococcus peraridilitoris DSM 19664.</title>
        <authorList>
            <person name="Lucas S."/>
            <person name="Copeland A."/>
            <person name="Lapidus A."/>
            <person name="Glavina del Rio T."/>
            <person name="Dalin E."/>
            <person name="Tice H."/>
            <person name="Bruce D."/>
            <person name="Goodwin L."/>
            <person name="Pitluck S."/>
            <person name="Peters L."/>
            <person name="Mikhailova N."/>
            <person name="Lu M."/>
            <person name="Kyrpides N."/>
            <person name="Mavromatis K."/>
            <person name="Ivanova N."/>
            <person name="Brettin T."/>
            <person name="Detter J.C."/>
            <person name="Han C."/>
            <person name="Larimer F."/>
            <person name="Land M."/>
            <person name="Hauser L."/>
            <person name="Markowitz V."/>
            <person name="Cheng J.-F."/>
            <person name="Hugenholtz P."/>
            <person name="Woyke T."/>
            <person name="Wu D."/>
            <person name="Pukall R."/>
            <person name="Steenblock K."/>
            <person name="Brambilla E."/>
            <person name="Klenk H.-P."/>
            <person name="Eisen J.A."/>
        </authorList>
    </citation>
    <scope>NUCLEOTIDE SEQUENCE [LARGE SCALE GENOMIC DNA]</scope>
    <source>
        <strain evidence="8">DSM 19664 / LMG 22246 / CIP 109416 / KR-200</strain>
        <plasmid evidence="8">Plasmid pDEIPE01</plasmid>
    </source>
</reference>
<proteinExistence type="inferred from homology"/>
<dbReference type="RefSeq" id="WP_015231169.1">
    <property type="nucleotide sequence ID" value="NC_019789.1"/>
</dbReference>
<dbReference type="KEGG" id="dpd:Deipe_3847"/>
<dbReference type="Pfam" id="PF01497">
    <property type="entry name" value="Peripla_BP_2"/>
    <property type="match status" value="1"/>
</dbReference>
<feature type="chain" id="PRO_5003939649" evidence="5">
    <location>
        <begin position="23"/>
        <end position="316"/>
    </location>
</feature>
<keyword evidence="7" id="KW-0614">Plasmid</keyword>
<dbReference type="Proteomes" id="UP000010467">
    <property type="component" value="Plasmid pDEIPE01"/>
</dbReference>
<evidence type="ECO:0000256" key="5">
    <source>
        <dbReference type="SAM" id="SignalP"/>
    </source>
</evidence>
<evidence type="ECO:0000313" key="8">
    <source>
        <dbReference type="Proteomes" id="UP000010467"/>
    </source>
</evidence>
<comment type="similarity">
    <text evidence="2">Belongs to the bacterial solute-binding protein 8 family.</text>
</comment>
<dbReference type="HOGENOM" id="CLU_873785_0_0_0"/>
<dbReference type="GO" id="GO:0030288">
    <property type="term" value="C:outer membrane-bounded periplasmic space"/>
    <property type="evidence" value="ECO:0007669"/>
    <property type="project" value="TreeGrafter"/>
</dbReference>
<dbReference type="InterPro" id="IPR051313">
    <property type="entry name" value="Bact_iron-sidero_bind"/>
</dbReference>
<evidence type="ECO:0000256" key="3">
    <source>
        <dbReference type="ARBA" id="ARBA00022448"/>
    </source>
</evidence>
<feature type="domain" description="Fe/B12 periplasmic-binding" evidence="6">
    <location>
        <begin position="45"/>
        <end position="316"/>
    </location>
</feature>
<dbReference type="PATRIC" id="fig|937777.3.peg.3859"/>
<keyword evidence="4 5" id="KW-0732">Signal</keyword>
<name>L0A7V5_DEIPD</name>
<evidence type="ECO:0000256" key="4">
    <source>
        <dbReference type="ARBA" id="ARBA00022729"/>
    </source>
</evidence>
<protein>
    <submittedName>
        <fullName evidence="7">ABC-type Fe3+-hydroxamate transport system, periplasmic component</fullName>
    </submittedName>
</protein>
<evidence type="ECO:0000259" key="6">
    <source>
        <dbReference type="PROSITE" id="PS50983"/>
    </source>
</evidence>
<keyword evidence="8" id="KW-1185">Reference proteome</keyword>
<evidence type="ECO:0000313" key="7">
    <source>
        <dbReference type="EMBL" id="AFZ69267.1"/>
    </source>
</evidence>
<organism evidence="7 8">
    <name type="scientific">Deinococcus peraridilitoris (strain DSM 19664 / LMG 22246 / CIP 109416 / KR-200)</name>
    <dbReference type="NCBI Taxonomy" id="937777"/>
    <lineage>
        <taxon>Bacteria</taxon>
        <taxon>Thermotogati</taxon>
        <taxon>Deinococcota</taxon>
        <taxon>Deinococci</taxon>
        <taxon>Deinococcales</taxon>
        <taxon>Deinococcaceae</taxon>
        <taxon>Deinococcus</taxon>
    </lineage>
</organism>
<sequence>MNTKRAIVPLAILTLTATLAHAQSNKTIMVQHDEGTTKAPVQPKRVIVLDEESLELALALGFDIIGLGSGRLAPTDVSGTRINFEALKQGFLARRDLTGVTYTGNWTAPNLETILALKPELILRSTWNGNTGYDKLSAIAPTLSFNQNKPDFWKTSLRETAKVFGQQDKAEQIIQNVALEHQKNKDKLQQAGIFKKYPKAVVLSPFPSGEVYLYTGDRVANIAWELGFKDGYPRGTKVDPGGWQVISQEALLQITPDTLVINVPWGDGNAFSKSSVGQRLKDRTITYQMEPFSPWTGPLVDQKVSRDLTSSILKQF</sequence>
<dbReference type="PROSITE" id="PS50983">
    <property type="entry name" value="FE_B12_PBP"/>
    <property type="match status" value="1"/>
</dbReference>
<evidence type="ECO:0000256" key="2">
    <source>
        <dbReference type="ARBA" id="ARBA00008814"/>
    </source>
</evidence>
<dbReference type="PANTHER" id="PTHR30532">
    <property type="entry name" value="IRON III DICITRATE-BINDING PERIPLASMIC PROTEIN"/>
    <property type="match status" value="1"/>
</dbReference>
<dbReference type="Gene3D" id="3.40.50.1980">
    <property type="entry name" value="Nitrogenase molybdenum iron protein domain"/>
    <property type="match status" value="2"/>
</dbReference>
<keyword evidence="3" id="KW-0813">Transport</keyword>